<feature type="compositionally biased region" description="Basic and acidic residues" evidence="1">
    <location>
        <begin position="267"/>
        <end position="276"/>
    </location>
</feature>
<organism evidence="3">
    <name type="scientific">Culicoides sonorensis</name>
    <name type="common">Biting midge</name>
    <dbReference type="NCBI Taxonomy" id="179676"/>
    <lineage>
        <taxon>Eukaryota</taxon>
        <taxon>Metazoa</taxon>
        <taxon>Ecdysozoa</taxon>
        <taxon>Arthropoda</taxon>
        <taxon>Hexapoda</taxon>
        <taxon>Insecta</taxon>
        <taxon>Pterygota</taxon>
        <taxon>Neoptera</taxon>
        <taxon>Endopterygota</taxon>
        <taxon>Diptera</taxon>
        <taxon>Nematocera</taxon>
        <taxon>Chironomoidea</taxon>
        <taxon>Ceratopogonidae</taxon>
        <taxon>Ceratopogoninae</taxon>
        <taxon>Culicoides</taxon>
        <taxon>Monoculicoides</taxon>
    </lineage>
</organism>
<sequence>MRNFNPYSLLLLILLILETYQSKIKITKSFDRNNSIDMEKLKDLYSKINKRDAKNVTTVAMLMGTISTENKMKENLYNILNDVKNNVNNTDLTDNKHKIKRIEYIIKRDRKALDLLYKIIMSGLNQNVSQIENETFEMPLELKEVKDILDIHSYMNHLEKRIDQHLEGMRHNRKKIVDVTMEYFKSTEKKKKESEIKIFNEKSPKVLNSNVVDKVPNQIDAQTYLITPSIYPLLFHQYNDWIYSTNMKRINKRKEDTKEDDVEEFENQEKKEKENENQIEEEESESESSEESSGPGGLAGLIASLSGGDMGSDVGALLGAVSGVVTNIFGPDGLDIESLISTGTGLIGGLLGADENVGKVFSNYLGAALEGLSGGGGADNNGLFIGNFLGGTLAKLSADPDDEDAPIRPDIFLDNFAKGLNEGLGKSSDDREGESHGSDSFSFIGKIISSAVAGIVNLIVQAILGSIGGSSEGSAGLSGSSSEISKGSSSHHHADLKPPAETQGGYY</sequence>
<dbReference type="AlphaFoldDB" id="A0A336M8C5"/>
<evidence type="ECO:0000256" key="2">
    <source>
        <dbReference type="SAM" id="SignalP"/>
    </source>
</evidence>
<evidence type="ECO:0000313" key="3">
    <source>
        <dbReference type="EMBL" id="SSX26465.1"/>
    </source>
</evidence>
<feature type="chain" id="PRO_5016423469" evidence="2">
    <location>
        <begin position="22"/>
        <end position="507"/>
    </location>
</feature>
<dbReference type="EMBL" id="UFQT01000677">
    <property type="protein sequence ID" value="SSX26465.1"/>
    <property type="molecule type" value="Genomic_DNA"/>
</dbReference>
<feature type="compositionally biased region" description="Acidic residues" evidence="1">
    <location>
        <begin position="277"/>
        <end position="290"/>
    </location>
</feature>
<feature type="compositionally biased region" description="Low complexity" evidence="1">
    <location>
        <begin position="475"/>
        <end position="488"/>
    </location>
</feature>
<feature type="region of interest" description="Disordered" evidence="1">
    <location>
        <begin position="253"/>
        <end position="300"/>
    </location>
</feature>
<proteinExistence type="predicted"/>
<protein>
    <submittedName>
        <fullName evidence="3">CSON013442 protein</fullName>
    </submittedName>
</protein>
<reference evidence="3" key="1">
    <citation type="submission" date="2018-07" db="EMBL/GenBank/DDBJ databases">
        <authorList>
            <person name="Quirk P.G."/>
            <person name="Krulwich T.A."/>
        </authorList>
    </citation>
    <scope>NUCLEOTIDE SEQUENCE</scope>
</reference>
<feature type="signal peptide" evidence="2">
    <location>
        <begin position="1"/>
        <end position="21"/>
    </location>
</feature>
<name>A0A336M8C5_CULSO</name>
<evidence type="ECO:0000256" key="1">
    <source>
        <dbReference type="SAM" id="MobiDB-lite"/>
    </source>
</evidence>
<keyword evidence="2" id="KW-0732">Signal</keyword>
<gene>
    <name evidence="3" type="primary">CSON013442</name>
</gene>
<dbReference type="VEuPathDB" id="VectorBase:CSON013442"/>
<accession>A0A336M8C5</accession>
<feature type="region of interest" description="Disordered" evidence="1">
    <location>
        <begin position="475"/>
        <end position="507"/>
    </location>
</feature>